<name>T1CMT2_9ZZZZ</name>
<dbReference type="InterPro" id="IPR050510">
    <property type="entry name" value="Cation_transp_ATPase_P-type"/>
</dbReference>
<dbReference type="PANTHER" id="PTHR43294:SF21">
    <property type="entry name" value="CATION TRANSPORTING ATPASE"/>
    <property type="match status" value="1"/>
</dbReference>
<evidence type="ECO:0000256" key="7">
    <source>
        <dbReference type="ARBA" id="ARBA00022741"/>
    </source>
</evidence>
<keyword evidence="5" id="KW-0812">Transmembrane</keyword>
<dbReference type="GO" id="GO:0140581">
    <property type="term" value="F:P-type monovalent copper transporter activity"/>
    <property type="evidence" value="ECO:0007669"/>
    <property type="project" value="UniProtKB-EC"/>
</dbReference>
<dbReference type="InterPro" id="IPR036412">
    <property type="entry name" value="HAD-like_sf"/>
</dbReference>
<evidence type="ECO:0000256" key="13">
    <source>
        <dbReference type="ARBA" id="ARBA00023065"/>
    </source>
</evidence>
<protein>
    <recommendedName>
        <fullName evidence="2">P-type Cu(+) transporter</fullName>
        <ecNumber evidence="2">7.2.2.8</ecNumber>
    </recommendedName>
</protein>
<dbReference type="GO" id="GO:0046872">
    <property type="term" value="F:metal ion binding"/>
    <property type="evidence" value="ECO:0007669"/>
    <property type="project" value="UniProtKB-KW"/>
</dbReference>
<keyword evidence="10" id="KW-1278">Translocase</keyword>
<dbReference type="EC" id="7.2.2.8" evidence="2"/>
<keyword evidence="13" id="KW-0406">Ion transport</keyword>
<feature type="non-terminal residue" evidence="15">
    <location>
        <position position="165"/>
    </location>
</feature>
<sequence length="165" mass="17322">KGSPEALLARCVDQRVNGASVALDDAARTAIRDANDAMAGQGLRVLGVATKDADTTTSQNAVESGLTFLGLLGIADPPRPEVTAAVSTCRRAGIRIIMVTGDYGLTAEAIARRVGIIDEGPARVVTGTELDATTDETLASLVRSDQRVIFARVRPEHKLRVVTTL</sequence>
<keyword evidence="4" id="KW-1003">Cell membrane</keyword>
<dbReference type="Pfam" id="PF13246">
    <property type="entry name" value="Cation_ATPase"/>
    <property type="match status" value="1"/>
</dbReference>
<dbReference type="GO" id="GO:0005391">
    <property type="term" value="F:P-type sodium:potassium-exchanging transporter activity"/>
    <property type="evidence" value="ECO:0007669"/>
    <property type="project" value="TreeGrafter"/>
</dbReference>
<accession>T1CMT2</accession>
<dbReference type="PRINTS" id="PR00119">
    <property type="entry name" value="CATATPASE"/>
</dbReference>
<dbReference type="GO" id="GO:0030007">
    <property type="term" value="P:intracellular potassium ion homeostasis"/>
    <property type="evidence" value="ECO:0007669"/>
    <property type="project" value="TreeGrafter"/>
</dbReference>
<evidence type="ECO:0000256" key="4">
    <source>
        <dbReference type="ARBA" id="ARBA00022475"/>
    </source>
</evidence>
<evidence type="ECO:0000256" key="3">
    <source>
        <dbReference type="ARBA" id="ARBA00022448"/>
    </source>
</evidence>
<evidence type="ECO:0000256" key="9">
    <source>
        <dbReference type="ARBA" id="ARBA00022840"/>
    </source>
</evidence>
<dbReference type="GO" id="GO:0005524">
    <property type="term" value="F:ATP binding"/>
    <property type="evidence" value="ECO:0007669"/>
    <property type="project" value="UniProtKB-KW"/>
</dbReference>
<keyword evidence="8" id="KW-0187">Copper transport</keyword>
<evidence type="ECO:0000256" key="14">
    <source>
        <dbReference type="ARBA" id="ARBA00023136"/>
    </source>
</evidence>
<keyword evidence="7" id="KW-0547">Nucleotide-binding</keyword>
<keyword evidence="6" id="KW-0479">Metal-binding</keyword>
<dbReference type="InterPro" id="IPR023214">
    <property type="entry name" value="HAD_sf"/>
</dbReference>
<comment type="subcellular location">
    <subcellularLocation>
        <location evidence="1">Cell membrane</location>
        <topology evidence="1">Multi-pass membrane protein</topology>
    </subcellularLocation>
</comment>
<keyword evidence="14" id="KW-0472">Membrane</keyword>
<dbReference type="SUPFAM" id="SSF56784">
    <property type="entry name" value="HAD-like"/>
    <property type="match status" value="1"/>
</dbReference>
<dbReference type="GO" id="GO:0036376">
    <property type="term" value="P:sodium ion export across plasma membrane"/>
    <property type="evidence" value="ECO:0007669"/>
    <property type="project" value="TreeGrafter"/>
</dbReference>
<dbReference type="AlphaFoldDB" id="T1CMT2"/>
<dbReference type="FunFam" id="3.40.50.1000:FF:000144">
    <property type="entry name" value="copper-transporting ATPase 1 isoform X2"/>
    <property type="match status" value="1"/>
</dbReference>
<dbReference type="GO" id="GO:1990573">
    <property type="term" value="P:potassium ion import across plasma membrane"/>
    <property type="evidence" value="ECO:0007669"/>
    <property type="project" value="TreeGrafter"/>
</dbReference>
<dbReference type="SUPFAM" id="SSF81660">
    <property type="entry name" value="Metal cation-transporting ATPase, ATP-binding domain N"/>
    <property type="match status" value="1"/>
</dbReference>
<evidence type="ECO:0000256" key="12">
    <source>
        <dbReference type="ARBA" id="ARBA00023008"/>
    </source>
</evidence>
<evidence type="ECO:0000256" key="2">
    <source>
        <dbReference type="ARBA" id="ARBA00012517"/>
    </source>
</evidence>
<keyword evidence="11" id="KW-1133">Transmembrane helix</keyword>
<dbReference type="GO" id="GO:0005886">
    <property type="term" value="C:plasma membrane"/>
    <property type="evidence" value="ECO:0007669"/>
    <property type="project" value="UniProtKB-SubCell"/>
</dbReference>
<comment type="caution">
    <text evidence="15">The sequence shown here is derived from an EMBL/GenBank/DDBJ whole genome shotgun (WGS) entry which is preliminary data.</text>
</comment>
<evidence type="ECO:0000256" key="6">
    <source>
        <dbReference type="ARBA" id="ARBA00022723"/>
    </source>
</evidence>
<feature type="non-terminal residue" evidence="15">
    <location>
        <position position="1"/>
    </location>
</feature>
<evidence type="ECO:0000256" key="8">
    <source>
        <dbReference type="ARBA" id="ARBA00022796"/>
    </source>
</evidence>
<keyword evidence="12" id="KW-0186">Copper</keyword>
<dbReference type="InterPro" id="IPR023299">
    <property type="entry name" value="ATPase_P-typ_cyto_dom_N"/>
</dbReference>
<evidence type="ECO:0000256" key="11">
    <source>
        <dbReference type="ARBA" id="ARBA00022989"/>
    </source>
</evidence>
<dbReference type="Gene3D" id="3.40.1110.10">
    <property type="entry name" value="Calcium-transporting ATPase, cytoplasmic domain N"/>
    <property type="match status" value="1"/>
</dbReference>
<evidence type="ECO:0000256" key="10">
    <source>
        <dbReference type="ARBA" id="ARBA00022967"/>
    </source>
</evidence>
<reference evidence="15" key="1">
    <citation type="submission" date="2013-08" db="EMBL/GenBank/DDBJ databases">
        <authorList>
            <person name="Mendez C."/>
            <person name="Richter M."/>
            <person name="Ferrer M."/>
            <person name="Sanchez J."/>
        </authorList>
    </citation>
    <scope>NUCLEOTIDE SEQUENCE</scope>
</reference>
<dbReference type="GO" id="GO:0006883">
    <property type="term" value="P:intracellular sodium ion homeostasis"/>
    <property type="evidence" value="ECO:0007669"/>
    <property type="project" value="TreeGrafter"/>
</dbReference>
<dbReference type="PANTHER" id="PTHR43294">
    <property type="entry name" value="SODIUM/POTASSIUM-TRANSPORTING ATPASE SUBUNIT ALPHA"/>
    <property type="match status" value="1"/>
</dbReference>
<dbReference type="Gene3D" id="3.40.50.1000">
    <property type="entry name" value="HAD superfamily/HAD-like"/>
    <property type="match status" value="1"/>
</dbReference>
<organism evidence="15">
    <name type="scientific">mine drainage metagenome</name>
    <dbReference type="NCBI Taxonomy" id="410659"/>
    <lineage>
        <taxon>unclassified sequences</taxon>
        <taxon>metagenomes</taxon>
        <taxon>ecological metagenomes</taxon>
    </lineage>
</organism>
<evidence type="ECO:0000256" key="5">
    <source>
        <dbReference type="ARBA" id="ARBA00022692"/>
    </source>
</evidence>
<keyword evidence="9" id="KW-0067">ATP-binding</keyword>
<evidence type="ECO:0000313" key="15">
    <source>
        <dbReference type="EMBL" id="EQD70255.1"/>
    </source>
</evidence>
<reference evidence="15" key="2">
    <citation type="journal article" date="2014" name="ISME J.">
        <title>Microbial stratification in low pH oxic and suboxic macroscopic growths along an acid mine drainage.</title>
        <authorList>
            <person name="Mendez-Garcia C."/>
            <person name="Mesa V."/>
            <person name="Sprenger R.R."/>
            <person name="Richter M."/>
            <person name="Diez M.S."/>
            <person name="Solano J."/>
            <person name="Bargiela R."/>
            <person name="Golyshina O.V."/>
            <person name="Manteca A."/>
            <person name="Ramos J.L."/>
            <person name="Gallego J.R."/>
            <person name="Llorente I."/>
            <person name="Martins Dos Santos V.A."/>
            <person name="Jensen O.N."/>
            <person name="Pelaez A.I."/>
            <person name="Sanchez J."/>
            <person name="Ferrer M."/>
        </authorList>
    </citation>
    <scope>NUCLEOTIDE SEQUENCE</scope>
</reference>
<evidence type="ECO:0000256" key="1">
    <source>
        <dbReference type="ARBA" id="ARBA00004651"/>
    </source>
</evidence>
<proteinExistence type="predicted"/>
<keyword evidence="3" id="KW-0813">Transport</keyword>
<dbReference type="EMBL" id="AUZX01004642">
    <property type="protein sequence ID" value="EQD70255.1"/>
    <property type="molecule type" value="Genomic_DNA"/>
</dbReference>
<dbReference type="GO" id="GO:1902600">
    <property type="term" value="P:proton transmembrane transport"/>
    <property type="evidence" value="ECO:0007669"/>
    <property type="project" value="TreeGrafter"/>
</dbReference>
<gene>
    <name evidence="15" type="ORF">B1A_06388</name>
</gene>